<evidence type="ECO:0000256" key="1">
    <source>
        <dbReference type="ARBA" id="ARBA00006484"/>
    </source>
</evidence>
<dbReference type="InterPro" id="IPR002347">
    <property type="entry name" value="SDR_fam"/>
</dbReference>
<dbReference type="SUPFAM" id="SSF51735">
    <property type="entry name" value="NAD(P)-binding Rossmann-fold domains"/>
    <property type="match status" value="1"/>
</dbReference>
<dbReference type="InterPro" id="IPR020904">
    <property type="entry name" value="Sc_DH/Rdtase_CS"/>
</dbReference>
<dbReference type="STRING" id="1095630.A0A2J6T701"/>
<keyword evidence="3" id="KW-0560">Oxidoreductase</keyword>
<dbReference type="InterPro" id="IPR036291">
    <property type="entry name" value="NAD(P)-bd_dom_sf"/>
</dbReference>
<keyword evidence="5" id="KW-1185">Reference proteome</keyword>
<dbReference type="Gene3D" id="3.40.50.720">
    <property type="entry name" value="NAD(P)-binding Rossmann-like Domain"/>
    <property type="match status" value="1"/>
</dbReference>
<dbReference type="PROSITE" id="PS00061">
    <property type="entry name" value="ADH_SHORT"/>
    <property type="match status" value="1"/>
</dbReference>
<dbReference type="Proteomes" id="UP000235371">
    <property type="component" value="Unassembled WGS sequence"/>
</dbReference>
<evidence type="ECO:0000256" key="2">
    <source>
        <dbReference type="ARBA" id="ARBA00022857"/>
    </source>
</evidence>
<reference evidence="4 5" key="1">
    <citation type="submission" date="2016-04" db="EMBL/GenBank/DDBJ databases">
        <title>A degradative enzymes factory behind the ericoid mycorrhizal symbiosis.</title>
        <authorList>
            <consortium name="DOE Joint Genome Institute"/>
            <person name="Martino E."/>
            <person name="Morin E."/>
            <person name="Grelet G."/>
            <person name="Kuo A."/>
            <person name="Kohler A."/>
            <person name="Daghino S."/>
            <person name="Barry K."/>
            <person name="Choi C."/>
            <person name="Cichocki N."/>
            <person name="Clum A."/>
            <person name="Copeland A."/>
            <person name="Hainaut M."/>
            <person name="Haridas S."/>
            <person name="Labutti K."/>
            <person name="Lindquist E."/>
            <person name="Lipzen A."/>
            <person name="Khouja H.-R."/>
            <person name="Murat C."/>
            <person name="Ohm R."/>
            <person name="Olson A."/>
            <person name="Spatafora J."/>
            <person name="Veneault-Fourrey C."/>
            <person name="Henrissat B."/>
            <person name="Grigoriev I."/>
            <person name="Martin F."/>
            <person name="Perotto S."/>
        </authorList>
    </citation>
    <scope>NUCLEOTIDE SEQUENCE [LARGE SCALE GENOMIC DNA]</scope>
    <source>
        <strain evidence="4 5">E</strain>
    </source>
</reference>
<proteinExistence type="inferred from homology"/>
<keyword evidence="2" id="KW-0521">NADP</keyword>
<dbReference type="EMBL" id="KZ613817">
    <property type="protein sequence ID" value="PMD58800.1"/>
    <property type="molecule type" value="Genomic_DNA"/>
</dbReference>
<dbReference type="InParanoid" id="A0A2J6T701"/>
<dbReference type="OrthoDB" id="2898618at2759"/>
<dbReference type="InterPro" id="IPR052178">
    <property type="entry name" value="Sec_Metab_Biosynth_SDR"/>
</dbReference>
<sequence>MMAKALEHNGAKVYIIGRRLETLQTAAKEAKYGNIIPLQGDVTSKEDLSRAVETITKNEGFINVLIANSGIAGPTLLAMPPNPSLSQYREYLWNTSITEFTQTMEVNTSAVYLCIIAFLELLAEGNKRKNVEQLSQVIAVSSIGAYNRVPLAGFAYSASKAGTTHMMKQLATAFVPFDIRSNVIAPGIYPSELVTLPLLERFLKQGGDEALKSVIPLQRPGMTEDMAGTVLYLTSRAGAYLNGIVLVTDGGRLGVLPSSY</sequence>
<comment type="similarity">
    <text evidence="1">Belongs to the short-chain dehydrogenases/reductases (SDR) family.</text>
</comment>
<dbReference type="GO" id="GO:0016491">
    <property type="term" value="F:oxidoreductase activity"/>
    <property type="evidence" value="ECO:0007669"/>
    <property type="project" value="UniProtKB-KW"/>
</dbReference>
<dbReference type="Pfam" id="PF13561">
    <property type="entry name" value="adh_short_C2"/>
    <property type="match status" value="1"/>
</dbReference>
<evidence type="ECO:0000313" key="5">
    <source>
        <dbReference type="Proteomes" id="UP000235371"/>
    </source>
</evidence>
<gene>
    <name evidence="4" type="ORF">K444DRAFT_613622</name>
</gene>
<dbReference type="RefSeq" id="XP_024735704.1">
    <property type="nucleotide sequence ID" value="XM_024880389.1"/>
</dbReference>
<dbReference type="PRINTS" id="PR00080">
    <property type="entry name" value="SDRFAMILY"/>
</dbReference>
<accession>A0A2J6T701</accession>
<dbReference type="PANTHER" id="PTHR43618:SF18">
    <property type="entry name" value="SHORT CHAIN DEHYDROGENASE_REDUCTASE FAMILY (AFU_ORTHOLOGUE AFUA_5G12480)"/>
    <property type="match status" value="1"/>
</dbReference>
<evidence type="ECO:0000313" key="4">
    <source>
        <dbReference type="EMBL" id="PMD58800.1"/>
    </source>
</evidence>
<dbReference type="CDD" id="cd05233">
    <property type="entry name" value="SDR_c"/>
    <property type="match status" value="1"/>
</dbReference>
<name>A0A2J6T701_9HELO</name>
<organism evidence="4 5">
    <name type="scientific">Hyaloscypha bicolor E</name>
    <dbReference type="NCBI Taxonomy" id="1095630"/>
    <lineage>
        <taxon>Eukaryota</taxon>
        <taxon>Fungi</taxon>
        <taxon>Dikarya</taxon>
        <taxon>Ascomycota</taxon>
        <taxon>Pezizomycotina</taxon>
        <taxon>Leotiomycetes</taxon>
        <taxon>Helotiales</taxon>
        <taxon>Hyaloscyphaceae</taxon>
        <taxon>Hyaloscypha</taxon>
        <taxon>Hyaloscypha bicolor</taxon>
    </lineage>
</organism>
<dbReference type="PANTHER" id="PTHR43618">
    <property type="entry name" value="7-ALPHA-HYDROXYSTEROID DEHYDROGENASE"/>
    <property type="match status" value="1"/>
</dbReference>
<dbReference type="GeneID" id="36588466"/>
<dbReference type="PRINTS" id="PR00081">
    <property type="entry name" value="GDHRDH"/>
</dbReference>
<evidence type="ECO:0000256" key="3">
    <source>
        <dbReference type="ARBA" id="ARBA00023002"/>
    </source>
</evidence>
<dbReference type="AlphaFoldDB" id="A0A2J6T701"/>
<protein>
    <submittedName>
        <fullName evidence="4">NAD(P)-binding protein</fullName>
    </submittedName>
</protein>